<name>K0S5N7_THAOC</name>
<dbReference type="AlphaFoldDB" id="K0S5N7"/>
<dbReference type="Proteomes" id="UP000266841">
    <property type="component" value="Unassembled WGS sequence"/>
</dbReference>
<feature type="non-terminal residue" evidence="1">
    <location>
        <position position="1"/>
    </location>
</feature>
<reference evidence="1 2" key="1">
    <citation type="journal article" date="2012" name="Genome Biol.">
        <title>Genome and low-iron response of an oceanic diatom adapted to chronic iron limitation.</title>
        <authorList>
            <person name="Lommer M."/>
            <person name="Specht M."/>
            <person name="Roy A.S."/>
            <person name="Kraemer L."/>
            <person name="Andreson R."/>
            <person name="Gutowska M.A."/>
            <person name="Wolf J."/>
            <person name="Bergner S.V."/>
            <person name="Schilhabel M.B."/>
            <person name="Klostermeier U.C."/>
            <person name="Beiko R.G."/>
            <person name="Rosenstiel P."/>
            <person name="Hippler M."/>
            <person name="Laroche J."/>
        </authorList>
    </citation>
    <scope>NUCLEOTIDE SEQUENCE [LARGE SCALE GENOMIC DNA]</scope>
    <source>
        <strain evidence="1 2">CCMP1005</strain>
    </source>
</reference>
<gene>
    <name evidence="1" type="ORF">THAOC_18059</name>
</gene>
<comment type="caution">
    <text evidence="1">The sequence shown here is derived from an EMBL/GenBank/DDBJ whole genome shotgun (WGS) entry which is preliminary data.</text>
</comment>
<protein>
    <submittedName>
        <fullName evidence="1">Uncharacterized protein</fullName>
    </submittedName>
</protein>
<proteinExistence type="predicted"/>
<evidence type="ECO:0000313" key="1">
    <source>
        <dbReference type="EMBL" id="EJK61453.1"/>
    </source>
</evidence>
<sequence>RFPKERTQWGRPGLAVRLGSEVRSLSTAGFFDEDPNKDTLIVMHLIAMALRRLYALRRRLYALLRRLYALRTTLATGIHRARQHRRREESRVYK</sequence>
<dbReference type="EMBL" id="AGNL01019971">
    <property type="protein sequence ID" value="EJK61453.1"/>
    <property type="molecule type" value="Genomic_DNA"/>
</dbReference>
<organism evidence="1 2">
    <name type="scientific">Thalassiosira oceanica</name>
    <name type="common">Marine diatom</name>
    <dbReference type="NCBI Taxonomy" id="159749"/>
    <lineage>
        <taxon>Eukaryota</taxon>
        <taxon>Sar</taxon>
        <taxon>Stramenopiles</taxon>
        <taxon>Ochrophyta</taxon>
        <taxon>Bacillariophyta</taxon>
        <taxon>Coscinodiscophyceae</taxon>
        <taxon>Thalassiosirophycidae</taxon>
        <taxon>Thalassiosirales</taxon>
        <taxon>Thalassiosiraceae</taxon>
        <taxon>Thalassiosira</taxon>
    </lineage>
</organism>
<evidence type="ECO:0000313" key="2">
    <source>
        <dbReference type="Proteomes" id="UP000266841"/>
    </source>
</evidence>
<keyword evidence="2" id="KW-1185">Reference proteome</keyword>
<accession>K0S5N7</accession>